<organism evidence="2 3">
    <name type="scientific">Triparma columacea</name>
    <dbReference type="NCBI Taxonomy" id="722753"/>
    <lineage>
        <taxon>Eukaryota</taxon>
        <taxon>Sar</taxon>
        <taxon>Stramenopiles</taxon>
        <taxon>Ochrophyta</taxon>
        <taxon>Bolidophyceae</taxon>
        <taxon>Parmales</taxon>
        <taxon>Triparmaceae</taxon>
        <taxon>Triparma</taxon>
    </lineage>
</organism>
<dbReference type="EMBL" id="BRYA01000056">
    <property type="protein sequence ID" value="GMI35597.1"/>
    <property type="molecule type" value="Genomic_DNA"/>
</dbReference>
<dbReference type="OrthoDB" id="206670at2759"/>
<keyword evidence="3" id="KW-1185">Reference proteome</keyword>
<feature type="region of interest" description="Disordered" evidence="1">
    <location>
        <begin position="88"/>
        <end position="132"/>
    </location>
</feature>
<gene>
    <name evidence="2" type="ORF">TrCOL_g7591</name>
</gene>
<feature type="compositionally biased region" description="Basic residues" evidence="1">
    <location>
        <begin position="27"/>
        <end position="40"/>
    </location>
</feature>
<name>A0A9W7G7Y9_9STRA</name>
<evidence type="ECO:0000313" key="2">
    <source>
        <dbReference type="EMBL" id="GMI35597.1"/>
    </source>
</evidence>
<sequence>MKDKGKKKKGAGDSGGMKPQSQEGKQAHSKGSKAGGKKGGKATSNSAPQKKETGDGAVADEMDWISSLVDTTSKSDLKMSKFDVNKGLTKEERKMKRKMKMERKGIVVESKKKKKKGGGGGEHFEERGNKGLIRRSAAARTKFMDDREGMDFLRQLSKVLGRLVERGGVEGAEPFEAPKPKKKKKLTSEAPYLQPRPSDYNGQGLARQSIFIDFEEPGFEPLFAKEFFTHIDGFYGKVKVKAMKKQKQREAGVAVNGGKDEGGGGVLDATVLMRGKGMEGLTADQKVEALMRRGLL</sequence>
<protein>
    <submittedName>
        <fullName evidence="2">Uncharacterized protein</fullName>
    </submittedName>
</protein>
<proteinExistence type="predicted"/>
<comment type="caution">
    <text evidence="2">The sequence shown here is derived from an EMBL/GenBank/DDBJ whole genome shotgun (WGS) entry which is preliminary data.</text>
</comment>
<evidence type="ECO:0000313" key="3">
    <source>
        <dbReference type="Proteomes" id="UP001165065"/>
    </source>
</evidence>
<feature type="region of interest" description="Disordered" evidence="1">
    <location>
        <begin position="1"/>
        <end position="61"/>
    </location>
</feature>
<evidence type="ECO:0000256" key="1">
    <source>
        <dbReference type="SAM" id="MobiDB-lite"/>
    </source>
</evidence>
<accession>A0A9W7G7Y9</accession>
<dbReference type="Proteomes" id="UP001165065">
    <property type="component" value="Unassembled WGS sequence"/>
</dbReference>
<feature type="region of interest" description="Disordered" evidence="1">
    <location>
        <begin position="171"/>
        <end position="199"/>
    </location>
</feature>
<dbReference type="AlphaFoldDB" id="A0A9W7G7Y9"/>
<reference evidence="3" key="1">
    <citation type="journal article" date="2023" name="Commun. Biol.">
        <title>Genome analysis of Parmales, the sister group of diatoms, reveals the evolutionary specialization of diatoms from phago-mixotrophs to photoautotrophs.</title>
        <authorList>
            <person name="Ban H."/>
            <person name="Sato S."/>
            <person name="Yoshikawa S."/>
            <person name="Yamada K."/>
            <person name="Nakamura Y."/>
            <person name="Ichinomiya M."/>
            <person name="Sato N."/>
            <person name="Blanc-Mathieu R."/>
            <person name="Endo H."/>
            <person name="Kuwata A."/>
            <person name="Ogata H."/>
        </authorList>
    </citation>
    <scope>NUCLEOTIDE SEQUENCE [LARGE SCALE GENOMIC DNA]</scope>
</reference>